<sequence>MTGIYDERAARKAYVRRRQTAVFSITIACMVVALVISLLFYFHIFGLGEPQNAENQPNHGVTVACAVPDSSGTAKYVDTSAVHVRVLNGTQHSGFARAVGEALTNRGFTVENVANYQKTDVKRTVIYYGKNAINEAYTLNDNFTDAVMRMDDRQDKLIDVVLGATFDNLKTKSRVLGKGAKIANIDGCVDGSKMTSLPKALTHDPVN</sequence>
<evidence type="ECO:0000313" key="3">
    <source>
        <dbReference type="EMBL" id="KFI47211.1"/>
    </source>
</evidence>
<gene>
    <name evidence="3" type="ORF">BBOU_1184</name>
</gene>
<proteinExistence type="predicted"/>
<dbReference type="EMBL" id="JGYQ01000015">
    <property type="protein sequence ID" value="KFI47211.1"/>
    <property type="molecule type" value="Genomic_DNA"/>
</dbReference>
<keyword evidence="1" id="KW-0812">Transmembrane</keyword>
<dbReference type="RefSeq" id="WP_026503450.1">
    <property type="nucleotide sequence ID" value="NZ_JGYQ01000015.1"/>
</dbReference>
<comment type="caution">
    <text evidence="3">The sequence shown here is derived from an EMBL/GenBank/DDBJ whole genome shotgun (WGS) entry which is preliminary data.</text>
</comment>
<keyword evidence="1" id="KW-1133">Transmembrane helix</keyword>
<feature type="domain" description="LytR/CpsA/Psr regulator C-terminal" evidence="2">
    <location>
        <begin position="82"/>
        <end position="166"/>
    </location>
</feature>
<reference evidence="3 4" key="1">
    <citation type="submission" date="2014-03" db="EMBL/GenBank/DDBJ databases">
        <title>Genomics of Bifidobacteria.</title>
        <authorList>
            <person name="Ventura M."/>
            <person name="Milani C."/>
            <person name="Lugli G.A."/>
        </authorList>
    </citation>
    <scope>NUCLEOTIDE SEQUENCE [LARGE SCALE GENOMIC DNA]</scope>
    <source>
        <strain evidence="3 4">LMG 10736</strain>
    </source>
</reference>
<evidence type="ECO:0000259" key="2">
    <source>
        <dbReference type="Pfam" id="PF13399"/>
    </source>
</evidence>
<name>A0A086ZL11_9BIFI</name>
<protein>
    <submittedName>
        <fullName evidence="3">Putative LytR trascriptional regulator</fullName>
    </submittedName>
</protein>
<organism evidence="3 4">
    <name type="scientific">Bifidobacterium boum</name>
    <dbReference type="NCBI Taxonomy" id="78343"/>
    <lineage>
        <taxon>Bacteria</taxon>
        <taxon>Bacillati</taxon>
        <taxon>Actinomycetota</taxon>
        <taxon>Actinomycetes</taxon>
        <taxon>Bifidobacteriales</taxon>
        <taxon>Bifidobacteriaceae</taxon>
        <taxon>Bifidobacterium</taxon>
    </lineage>
</organism>
<accession>A0A086ZL11</accession>
<dbReference type="GeneID" id="303204292"/>
<dbReference type="Pfam" id="PF13399">
    <property type="entry name" value="LytR_C"/>
    <property type="match status" value="1"/>
</dbReference>
<dbReference type="Proteomes" id="UP000029093">
    <property type="component" value="Unassembled WGS sequence"/>
</dbReference>
<keyword evidence="1" id="KW-0472">Membrane</keyword>
<evidence type="ECO:0000313" key="4">
    <source>
        <dbReference type="Proteomes" id="UP000029093"/>
    </source>
</evidence>
<feature type="transmembrane region" description="Helical" evidence="1">
    <location>
        <begin position="21"/>
        <end position="42"/>
    </location>
</feature>
<dbReference type="InterPro" id="IPR027381">
    <property type="entry name" value="LytR/CpsA/Psr_C"/>
</dbReference>
<dbReference type="OrthoDB" id="3267444at2"/>
<dbReference type="AlphaFoldDB" id="A0A086ZL11"/>
<dbReference type="Gene3D" id="3.30.70.2390">
    <property type="match status" value="1"/>
</dbReference>
<keyword evidence="4" id="KW-1185">Reference proteome</keyword>
<evidence type="ECO:0000256" key="1">
    <source>
        <dbReference type="SAM" id="Phobius"/>
    </source>
</evidence>